<proteinExistence type="predicted"/>
<dbReference type="RefSeq" id="WP_230503466.1">
    <property type="nucleotide sequence ID" value="NZ_CAKJTJ010000025.1"/>
</dbReference>
<accession>A0ABN8AIJ5</accession>
<sequence length="102" mass="11738">MHYFGMNLLGEISTRIQKAFESGTSPKEWSSTPLTLKEIRELLIEQKGRIRKTFSGILGEPAANVFEFRDKKLKMIGDLFIFTIWHEGLHQGVINGMKRTIK</sequence>
<organism evidence="1 2">
    <name type="scientific">Sutcliffiella rhizosphaerae</name>
    <dbReference type="NCBI Taxonomy" id="2880967"/>
    <lineage>
        <taxon>Bacteria</taxon>
        <taxon>Bacillati</taxon>
        <taxon>Bacillota</taxon>
        <taxon>Bacilli</taxon>
        <taxon>Bacillales</taxon>
        <taxon>Bacillaceae</taxon>
        <taxon>Sutcliffiella</taxon>
    </lineage>
</organism>
<dbReference type="Proteomes" id="UP000789833">
    <property type="component" value="Unassembled WGS sequence"/>
</dbReference>
<evidence type="ECO:0000313" key="1">
    <source>
        <dbReference type="EMBL" id="CAG9622690.1"/>
    </source>
</evidence>
<protein>
    <recommendedName>
        <fullName evidence="3">DinB family protein</fullName>
    </recommendedName>
</protein>
<keyword evidence="2" id="KW-1185">Reference proteome</keyword>
<reference evidence="1 2" key="1">
    <citation type="submission" date="2021-10" db="EMBL/GenBank/DDBJ databases">
        <authorList>
            <person name="Criscuolo A."/>
        </authorList>
    </citation>
    <scope>NUCLEOTIDE SEQUENCE [LARGE SCALE GENOMIC DNA]</scope>
    <source>
        <strain evidence="2">CIP 111883</strain>
    </source>
</reference>
<evidence type="ECO:0000313" key="2">
    <source>
        <dbReference type="Proteomes" id="UP000789833"/>
    </source>
</evidence>
<comment type="caution">
    <text evidence="1">The sequence shown here is derived from an EMBL/GenBank/DDBJ whole genome shotgun (WGS) entry which is preliminary data.</text>
</comment>
<evidence type="ECO:0008006" key="3">
    <source>
        <dbReference type="Google" id="ProtNLM"/>
    </source>
</evidence>
<name>A0ABN8AIJ5_9BACI</name>
<gene>
    <name evidence="1" type="ORF">BACCIP111883_03481</name>
</gene>
<dbReference type="EMBL" id="CAKJTJ010000025">
    <property type="protein sequence ID" value="CAG9622690.1"/>
    <property type="molecule type" value="Genomic_DNA"/>
</dbReference>